<accession>A0ABV2T0J2</accession>
<organism evidence="3 4">
    <name type="scientific">Chitinophaga defluvii</name>
    <dbReference type="NCBI Taxonomy" id="3163343"/>
    <lineage>
        <taxon>Bacteria</taxon>
        <taxon>Pseudomonadati</taxon>
        <taxon>Bacteroidota</taxon>
        <taxon>Chitinophagia</taxon>
        <taxon>Chitinophagales</taxon>
        <taxon>Chitinophagaceae</taxon>
        <taxon>Chitinophaga</taxon>
    </lineage>
</organism>
<feature type="domain" description="Phosphatidic acid phosphatase type 2/haloperoxidase" evidence="2">
    <location>
        <begin position="145"/>
        <end position="270"/>
    </location>
</feature>
<dbReference type="SUPFAM" id="SSF48317">
    <property type="entry name" value="Acid phosphatase/Vanadium-dependent haloperoxidase"/>
    <property type="match status" value="1"/>
</dbReference>
<reference evidence="3 4" key="1">
    <citation type="submission" date="2024-06" db="EMBL/GenBank/DDBJ databases">
        <title>Chitinophaga defluvii sp. nov., isolated from municipal sewage.</title>
        <authorList>
            <person name="Zhang L."/>
        </authorList>
    </citation>
    <scope>NUCLEOTIDE SEQUENCE [LARGE SCALE GENOMIC DNA]</scope>
    <source>
        <strain evidence="3 4">H8</strain>
    </source>
</reference>
<evidence type="ECO:0000256" key="1">
    <source>
        <dbReference type="SAM" id="SignalP"/>
    </source>
</evidence>
<dbReference type="RefSeq" id="WP_354658519.1">
    <property type="nucleotide sequence ID" value="NZ_JBEXAC010000001.1"/>
</dbReference>
<dbReference type="InterPro" id="IPR036938">
    <property type="entry name" value="PAP2/HPO_sf"/>
</dbReference>
<protein>
    <submittedName>
        <fullName evidence="3">Phosphatase PAP2 family protein</fullName>
    </submittedName>
</protein>
<sequence length="296" mass="32909">MYTILRLILFAGGCLFCAKSMAAPRGLLPVDTTLPPALTLQDTVPEKVYHVKWKYELPAGTVFMIGSSFLFKELDKVASFTADDLKGLNPQDVNAFDRPIIFRDPAGFQTAHKTSNLFLNASVLSPLLLALDKKVRKDWLDLLSLYLVTHAVDNTVYFAVTFPVRRARPLTYNTNAPLADRIGLGKSNSFFSGHVSFSSTATFFLVKVYTDYHQIKGWKRLLLYGAASVPPAMVGLYRMKAGRHFKTDVLTGFVIGAASGILIPEWHRNKDKKKGIALEPFYAPQYSGVTLKLPLN</sequence>
<name>A0ABV2T0J2_9BACT</name>
<proteinExistence type="predicted"/>
<dbReference type="Gene3D" id="1.20.144.10">
    <property type="entry name" value="Phosphatidic acid phosphatase type 2/haloperoxidase"/>
    <property type="match status" value="1"/>
</dbReference>
<dbReference type="Pfam" id="PF01569">
    <property type="entry name" value="PAP2"/>
    <property type="match status" value="1"/>
</dbReference>
<comment type="caution">
    <text evidence="3">The sequence shown here is derived from an EMBL/GenBank/DDBJ whole genome shotgun (WGS) entry which is preliminary data.</text>
</comment>
<keyword evidence="4" id="KW-1185">Reference proteome</keyword>
<feature type="chain" id="PRO_5045217457" evidence="1">
    <location>
        <begin position="23"/>
        <end position="296"/>
    </location>
</feature>
<dbReference type="InterPro" id="IPR000326">
    <property type="entry name" value="PAP2/HPO"/>
</dbReference>
<gene>
    <name evidence="3" type="ORF">ABR189_00750</name>
</gene>
<evidence type="ECO:0000259" key="2">
    <source>
        <dbReference type="Pfam" id="PF01569"/>
    </source>
</evidence>
<dbReference type="CDD" id="cd01610">
    <property type="entry name" value="PAP2_like"/>
    <property type="match status" value="1"/>
</dbReference>
<evidence type="ECO:0000313" key="3">
    <source>
        <dbReference type="EMBL" id="MET6995870.1"/>
    </source>
</evidence>
<keyword evidence="1" id="KW-0732">Signal</keyword>
<dbReference type="EMBL" id="JBEXAC010000001">
    <property type="protein sequence ID" value="MET6995870.1"/>
    <property type="molecule type" value="Genomic_DNA"/>
</dbReference>
<feature type="signal peptide" evidence="1">
    <location>
        <begin position="1"/>
        <end position="22"/>
    </location>
</feature>
<evidence type="ECO:0000313" key="4">
    <source>
        <dbReference type="Proteomes" id="UP001549749"/>
    </source>
</evidence>
<dbReference type="Proteomes" id="UP001549749">
    <property type="component" value="Unassembled WGS sequence"/>
</dbReference>